<dbReference type="GO" id="GO:0061630">
    <property type="term" value="F:ubiquitin protein ligase activity"/>
    <property type="evidence" value="ECO:0007669"/>
    <property type="project" value="TreeGrafter"/>
</dbReference>
<comment type="similarity">
    <text evidence="1">Belongs to the IAP family.</text>
</comment>
<dbReference type="FunFam" id="1.10.1170.10:FF:000002">
    <property type="entry name" value="Baculoviral IAP repeat containing 7"/>
    <property type="match status" value="1"/>
</dbReference>
<dbReference type="GO" id="GO:0043066">
    <property type="term" value="P:negative regulation of apoptotic process"/>
    <property type="evidence" value="ECO:0007669"/>
    <property type="project" value="TreeGrafter"/>
</dbReference>
<keyword evidence="4" id="KW-0862">Zinc</keyword>
<dbReference type="GO" id="GO:0043027">
    <property type="term" value="F:cysteine-type endopeptidase inhibitor activity involved in apoptotic process"/>
    <property type="evidence" value="ECO:0007669"/>
    <property type="project" value="TreeGrafter"/>
</dbReference>
<dbReference type="Gene3D" id="1.10.533.10">
    <property type="entry name" value="Death Domain, Fas"/>
    <property type="match status" value="1"/>
</dbReference>
<sequence>MAEPEDDRIHLAQLRDDSKQRQLTFENNWPSDKSFIPVEELIREGFYYMGRGDDSVQCTYCRGIIRNWVQGDDVYLEHCRLFPHCPFVKSVFKYPQYCDVEARLASFKDWPSQLKQQPRQMSKAGFYYIGVGDKVQCFWCGTVLKDWEPSDDPVLEHVRWSSSCSWMLIIKGENFIQGVLTSQSAETQTVIRQPEEDDPLERAQQMGYSPEKIQKAVERLGSGFDLQSLLETIMDLESVPVIIPQEPSGPDLSPPERVEISPPSISGAQAVIPNHPSMDELQLHSLTRENFSLKLRTQCKICMEEDVCVVFLPCGHLVCCFSCASLLQECPICRGRIEDKVRIFW</sequence>
<dbReference type="PROSITE" id="PS50089">
    <property type="entry name" value="ZF_RING_2"/>
    <property type="match status" value="1"/>
</dbReference>
<keyword evidence="8" id="KW-1185">Reference proteome</keyword>
<dbReference type="EMBL" id="NEDP02005224">
    <property type="protein sequence ID" value="OWF42752.1"/>
    <property type="molecule type" value="Genomic_DNA"/>
</dbReference>
<dbReference type="InterPro" id="IPR001370">
    <property type="entry name" value="BIR_rpt"/>
</dbReference>
<dbReference type="PANTHER" id="PTHR10044">
    <property type="entry name" value="INHIBITOR OF APOPTOSIS"/>
    <property type="match status" value="1"/>
</dbReference>
<dbReference type="InterPro" id="IPR050784">
    <property type="entry name" value="IAP"/>
</dbReference>
<dbReference type="SUPFAM" id="SSF57924">
    <property type="entry name" value="Inhibitor of apoptosis (IAP) repeat"/>
    <property type="match status" value="2"/>
</dbReference>
<dbReference type="Pfam" id="PF00653">
    <property type="entry name" value="BIR"/>
    <property type="match status" value="2"/>
</dbReference>
<dbReference type="CDD" id="cd00022">
    <property type="entry name" value="BIR"/>
    <property type="match status" value="2"/>
</dbReference>
<dbReference type="AlphaFoldDB" id="A0A210Q1Z7"/>
<dbReference type="SMART" id="SM00238">
    <property type="entry name" value="BIR"/>
    <property type="match status" value="2"/>
</dbReference>
<dbReference type="PROSITE" id="PS01282">
    <property type="entry name" value="BIR_REPEAT_1"/>
    <property type="match status" value="1"/>
</dbReference>
<dbReference type="GO" id="GO:0005634">
    <property type="term" value="C:nucleus"/>
    <property type="evidence" value="ECO:0007669"/>
    <property type="project" value="TreeGrafter"/>
</dbReference>
<dbReference type="Proteomes" id="UP000242188">
    <property type="component" value="Unassembled WGS sequence"/>
</dbReference>
<dbReference type="GO" id="GO:0005737">
    <property type="term" value="C:cytoplasm"/>
    <property type="evidence" value="ECO:0007669"/>
    <property type="project" value="TreeGrafter"/>
</dbReference>
<comment type="caution">
    <text evidence="7">The sequence shown here is derived from an EMBL/GenBank/DDBJ whole genome shotgun (WGS) entry which is preliminary data.</text>
</comment>
<dbReference type="InterPro" id="IPR001841">
    <property type="entry name" value="Znf_RING"/>
</dbReference>
<dbReference type="PROSITE" id="PS50143">
    <property type="entry name" value="BIR_REPEAT_2"/>
    <property type="match status" value="2"/>
</dbReference>
<organism evidence="7 8">
    <name type="scientific">Mizuhopecten yessoensis</name>
    <name type="common">Japanese scallop</name>
    <name type="synonym">Patinopecten yessoensis</name>
    <dbReference type="NCBI Taxonomy" id="6573"/>
    <lineage>
        <taxon>Eukaryota</taxon>
        <taxon>Metazoa</taxon>
        <taxon>Spiralia</taxon>
        <taxon>Lophotrochozoa</taxon>
        <taxon>Mollusca</taxon>
        <taxon>Bivalvia</taxon>
        <taxon>Autobranchia</taxon>
        <taxon>Pteriomorphia</taxon>
        <taxon>Pectinida</taxon>
        <taxon>Pectinoidea</taxon>
        <taxon>Pectinidae</taxon>
        <taxon>Mizuhopecten</taxon>
    </lineage>
</organism>
<dbReference type="OrthoDB" id="10051407at2759"/>
<evidence type="ECO:0000256" key="4">
    <source>
        <dbReference type="ARBA" id="ARBA00022833"/>
    </source>
</evidence>
<proteinExistence type="inferred from homology"/>
<dbReference type="GO" id="GO:0031398">
    <property type="term" value="P:positive regulation of protein ubiquitination"/>
    <property type="evidence" value="ECO:0007669"/>
    <property type="project" value="TreeGrafter"/>
</dbReference>
<dbReference type="Gene3D" id="1.10.8.10">
    <property type="entry name" value="DNA helicase RuvA subunit, C-terminal domain"/>
    <property type="match status" value="1"/>
</dbReference>
<gene>
    <name evidence="7" type="ORF">KP79_PYT07215</name>
</gene>
<feature type="domain" description="RING-type" evidence="6">
    <location>
        <begin position="299"/>
        <end position="334"/>
    </location>
</feature>
<evidence type="ECO:0000256" key="5">
    <source>
        <dbReference type="PROSITE-ProRule" id="PRU00175"/>
    </source>
</evidence>
<dbReference type="STRING" id="6573.A0A210Q1Z7"/>
<protein>
    <submittedName>
        <fullName evidence="7">Apoptosis 2 inhibitor</fullName>
    </submittedName>
</protein>
<keyword evidence="2" id="KW-0479">Metal-binding</keyword>
<accession>A0A210Q1Z7</accession>
<dbReference type="GO" id="GO:0051726">
    <property type="term" value="P:regulation of cell cycle"/>
    <property type="evidence" value="ECO:0007669"/>
    <property type="project" value="TreeGrafter"/>
</dbReference>
<dbReference type="CDD" id="cd16510">
    <property type="entry name" value="RING-HC_IAPs"/>
    <property type="match status" value="1"/>
</dbReference>
<evidence type="ECO:0000256" key="3">
    <source>
        <dbReference type="ARBA" id="ARBA00022771"/>
    </source>
</evidence>
<evidence type="ECO:0000259" key="6">
    <source>
        <dbReference type="PROSITE" id="PS50089"/>
    </source>
</evidence>
<keyword evidence="3 5" id="KW-0863">Zinc-finger</keyword>
<dbReference type="PANTHER" id="PTHR10044:SF139">
    <property type="entry name" value="DEATH-ASSOCIATED INHIBITOR OF APOPTOSIS 2"/>
    <property type="match status" value="1"/>
</dbReference>
<evidence type="ECO:0000313" key="8">
    <source>
        <dbReference type="Proteomes" id="UP000242188"/>
    </source>
</evidence>
<evidence type="ECO:0000313" key="7">
    <source>
        <dbReference type="EMBL" id="OWF42752.1"/>
    </source>
</evidence>
<name>A0A210Q1Z7_MIZYE</name>
<dbReference type="SMART" id="SM00184">
    <property type="entry name" value="RING"/>
    <property type="match status" value="1"/>
</dbReference>
<dbReference type="Gene3D" id="1.10.1170.10">
    <property type="entry name" value="Inhibitor Of Apoptosis Protein (2mihbC-IAP-1), Chain A"/>
    <property type="match status" value="3"/>
</dbReference>
<evidence type="ECO:0000256" key="2">
    <source>
        <dbReference type="ARBA" id="ARBA00022723"/>
    </source>
</evidence>
<dbReference type="GO" id="GO:0008270">
    <property type="term" value="F:zinc ion binding"/>
    <property type="evidence" value="ECO:0007669"/>
    <property type="project" value="UniProtKB-KW"/>
</dbReference>
<evidence type="ECO:0000256" key="1">
    <source>
        <dbReference type="ARBA" id="ARBA00006672"/>
    </source>
</evidence>
<dbReference type="InterPro" id="IPR011029">
    <property type="entry name" value="DEATH-like_dom_sf"/>
</dbReference>
<reference evidence="7 8" key="1">
    <citation type="journal article" date="2017" name="Nat. Ecol. Evol.">
        <title>Scallop genome provides insights into evolution of bilaterian karyotype and development.</title>
        <authorList>
            <person name="Wang S."/>
            <person name="Zhang J."/>
            <person name="Jiao W."/>
            <person name="Li J."/>
            <person name="Xun X."/>
            <person name="Sun Y."/>
            <person name="Guo X."/>
            <person name="Huan P."/>
            <person name="Dong B."/>
            <person name="Zhang L."/>
            <person name="Hu X."/>
            <person name="Sun X."/>
            <person name="Wang J."/>
            <person name="Zhao C."/>
            <person name="Wang Y."/>
            <person name="Wang D."/>
            <person name="Huang X."/>
            <person name="Wang R."/>
            <person name="Lv J."/>
            <person name="Li Y."/>
            <person name="Zhang Z."/>
            <person name="Liu B."/>
            <person name="Lu W."/>
            <person name="Hui Y."/>
            <person name="Liang J."/>
            <person name="Zhou Z."/>
            <person name="Hou R."/>
            <person name="Li X."/>
            <person name="Liu Y."/>
            <person name="Li H."/>
            <person name="Ning X."/>
            <person name="Lin Y."/>
            <person name="Zhao L."/>
            <person name="Xing Q."/>
            <person name="Dou J."/>
            <person name="Li Y."/>
            <person name="Mao J."/>
            <person name="Guo H."/>
            <person name="Dou H."/>
            <person name="Li T."/>
            <person name="Mu C."/>
            <person name="Jiang W."/>
            <person name="Fu Q."/>
            <person name="Fu X."/>
            <person name="Miao Y."/>
            <person name="Liu J."/>
            <person name="Yu Q."/>
            <person name="Li R."/>
            <person name="Liao H."/>
            <person name="Li X."/>
            <person name="Kong Y."/>
            <person name="Jiang Z."/>
            <person name="Chourrout D."/>
            <person name="Li R."/>
            <person name="Bao Z."/>
        </authorList>
    </citation>
    <scope>NUCLEOTIDE SEQUENCE [LARGE SCALE GENOMIC DNA]</scope>
    <source>
        <strain evidence="7 8">PY_sf001</strain>
    </source>
</reference>
<dbReference type="Pfam" id="PF13920">
    <property type="entry name" value="zf-C3HC4_3"/>
    <property type="match status" value="1"/>
</dbReference>